<proteinExistence type="predicted"/>
<organism evidence="1 2">
    <name type="scientific">Smallanthus sonchifolius</name>
    <dbReference type="NCBI Taxonomy" id="185202"/>
    <lineage>
        <taxon>Eukaryota</taxon>
        <taxon>Viridiplantae</taxon>
        <taxon>Streptophyta</taxon>
        <taxon>Embryophyta</taxon>
        <taxon>Tracheophyta</taxon>
        <taxon>Spermatophyta</taxon>
        <taxon>Magnoliopsida</taxon>
        <taxon>eudicotyledons</taxon>
        <taxon>Gunneridae</taxon>
        <taxon>Pentapetalae</taxon>
        <taxon>asterids</taxon>
        <taxon>campanulids</taxon>
        <taxon>Asterales</taxon>
        <taxon>Asteraceae</taxon>
        <taxon>Asteroideae</taxon>
        <taxon>Heliantheae alliance</taxon>
        <taxon>Millerieae</taxon>
        <taxon>Smallanthus</taxon>
    </lineage>
</organism>
<name>A0ACB9HW61_9ASTR</name>
<dbReference type="EMBL" id="CM042028">
    <property type="protein sequence ID" value="KAI3800062.1"/>
    <property type="molecule type" value="Genomic_DNA"/>
</dbReference>
<reference evidence="1 2" key="2">
    <citation type="journal article" date="2022" name="Mol. Ecol. Resour.">
        <title>The genomes of chicory, endive, great burdock and yacon provide insights into Asteraceae paleo-polyploidization history and plant inulin production.</title>
        <authorList>
            <person name="Fan W."/>
            <person name="Wang S."/>
            <person name="Wang H."/>
            <person name="Wang A."/>
            <person name="Jiang F."/>
            <person name="Liu H."/>
            <person name="Zhao H."/>
            <person name="Xu D."/>
            <person name="Zhang Y."/>
        </authorList>
    </citation>
    <scope>NUCLEOTIDE SEQUENCE [LARGE SCALE GENOMIC DNA]</scope>
    <source>
        <strain evidence="2">cv. Yunnan</strain>
        <tissue evidence="1">Leaves</tissue>
    </source>
</reference>
<accession>A0ACB9HW61</accession>
<protein>
    <submittedName>
        <fullName evidence="1">Uncharacterized protein</fullName>
    </submittedName>
</protein>
<gene>
    <name evidence="1" type="ORF">L1987_35370</name>
</gene>
<sequence length="154" mass="17133">MMSLDEDFFLDDLCFLQTYSVLSDSDFVFPQISPTNSPSSSSSSYSVFYEQFESNRSSKQKVGDLNETAEVPVVKSACRKRMGREAEVEERETRKERKVETETSDAAVVPLTSSCWTAVWDCGDGNGKGIFEVPPLSPYSSIGFPLGVVWLSKL</sequence>
<comment type="caution">
    <text evidence="1">The sequence shown here is derived from an EMBL/GenBank/DDBJ whole genome shotgun (WGS) entry which is preliminary data.</text>
</comment>
<evidence type="ECO:0000313" key="1">
    <source>
        <dbReference type="EMBL" id="KAI3800062.1"/>
    </source>
</evidence>
<reference evidence="2" key="1">
    <citation type="journal article" date="2022" name="Mol. Ecol. Resour.">
        <title>The genomes of chicory, endive, great burdock and yacon provide insights into Asteraceae palaeo-polyploidization history and plant inulin production.</title>
        <authorList>
            <person name="Fan W."/>
            <person name="Wang S."/>
            <person name="Wang H."/>
            <person name="Wang A."/>
            <person name="Jiang F."/>
            <person name="Liu H."/>
            <person name="Zhao H."/>
            <person name="Xu D."/>
            <person name="Zhang Y."/>
        </authorList>
    </citation>
    <scope>NUCLEOTIDE SEQUENCE [LARGE SCALE GENOMIC DNA]</scope>
    <source>
        <strain evidence="2">cv. Yunnan</strain>
    </source>
</reference>
<dbReference type="Proteomes" id="UP001056120">
    <property type="component" value="Linkage Group LG11"/>
</dbReference>
<evidence type="ECO:0000313" key="2">
    <source>
        <dbReference type="Proteomes" id="UP001056120"/>
    </source>
</evidence>
<keyword evidence="2" id="KW-1185">Reference proteome</keyword>